<dbReference type="Pfam" id="PF13619">
    <property type="entry name" value="KTSC"/>
    <property type="match status" value="1"/>
</dbReference>
<keyword evidence="3" id="KW-1185">Reference proteome</keyword>
<comment type="caution">
    <text evidence="2">The sequence shown here is derived from an EMBL/GenBank/DDBJ whole genome shotgun (WGS) entry which is preliminary data.</text>
</comment>
<dbReference type="RefSeq" id="WP_301243999.1">
    <property type="nucleotide sequence ID" value="NZ_JAROCD010000001.1"/>
</dbReference>
<name>A0ABT8J535_9BACL</name>
<gene>
    <name evidence="2" type="ORF">P5G61_02220</name>
</gene>
<evidence type="ECO:0000313" key="2">
    <source>
        <dbReference type="EMBL" id="MDN4600028.1"/>
    </source>
</evidence>
<evidence type="ECO:0000313" key="3">
    <source>
        <dbReference type="Proteomes" id="UP001174205"/>
    </source>
</evidence>
<feature type="domain" description="KTSC" evidence="1">
    <location>
        <begin position="7"/>
        <end position="62"/>
    </location>
</feature>
<organism evidence="2 3">
    <name type="scientific">Paenibacillus vandeheii</name>
    <dbReference type="NCBI Taxonomy" id="3035917"/>
    <lineage>
        <taxon>Bacteria</taxon>
        <taxon>Bacillati</taxon>
        <taxon>Bacillota</taxon>
        <taxon>Bacilli</taxon>
        <taxon>Bacillales</taxon>
        <taxon>Paenibacillaceae</taxon>
        <taxon>Paenibacillus</taxon>
    </lineage>
</organism>
<proteinExistence type="predicted"/>
<accession>A0ABT8J535</accession>
<dbReference type="EMBL" id="JAROCD010000001">
    <property type="protein sequence ID" value="MDN4600028.1"/>
    <property type="molecule type" value="Genomic_DNA"/>
</dbReference>
<dbReference type="InterPro" id="IPR025309">
    <property type="entry name" value="KTSC_dom"/>
</dbReference>
<protein>
    <submittedName>
        <fullName evidence="2">KTSC domain-containing protein</fullName>
    </submittedName>
</protein>
<reference evidence="2" key="1">
    <citation type="submission" date="2023-03" db="EMBL/GenBank/DDBJ databases">
        <title>MT1 and MT2 Draft Genomes of Novel Species.</title>
        <authorList>
            <person name="Venkateswaran K."/>
        </authorList>
    </citation>
    <scope>NUCLEOTIDE SEQUENCE</scope>
    <source>
        <strain evidence="2">F6_3S_P_1C</strain>
    </source>
</reference>
<sequence>MNWTSVSSSNLDAVAYDDSTSTLFVRFNNGGEYSYANVPQSKYAGLLSASSHGSYFDAHIKKGGYSYRKL</sequence>
<dbReference type="Proteomes" id="UP001174205">
    <property type="component" value="Unassembled WGS sequence"/>
</dbReference>
<evidence type="ECO:0000259" key="1">
    <source>
        <dbReference type="Pfam" id="PF13619"/>
    </source>
</evidence>